<keyword evidence="1" id="KW-0812">Transmembrane</keyword>
<accession>A0ABQ6G4K5</accession>
<keyword evidence="4" id="KW-1185">Reference proteome</keyword>
<gene>
    <name evidence="3" type="ORF">KDH_76440</name>
</gene>
<evidence type="ECO:0000256" key="1">
    <source>
        <dbReference type="SAM" id="Phobius"/>
    </source>
</evidence>
<evidence type="ECO:0000259" key="2">
    <source>
        <dbReference type="Pfam" id="PF13490"/>
    </source>
</evidence>
<feature type="domain" description="Putative zinc-finger" evidence="2">
    <location>
        <begin position="3"/>
        <end position="37"/>
    </location>
</feature>
<proteinExistence type="predicted"/>
<dbReference type="Proteomes" id="UP001344906">
    <property type="component" value="Unassembled WGS sequence"/>
</dbReference>
<keyword evidence="1" id="KW-1133">Transmembrane helix</keyword>
<dbReference type="InterPro" id="IPR027383">
    <property type="entry name" value="Znf_put"/>
</dbReference>
<dbReference type="Gene3D" id="1.10.10.1320">
    <property type="entry name" value="Anti-sigma factor, zinc-finger domain"/>
    <property type="match status" value="1"/>
</dbReference>
<dbReference type="EMBL" id="BSRI01000002">
    <property type="protein sequence ID" value="GLV60825.1"/>
    <property type="molecule type" value="Genomic_DNA"/>
</dbReference>
<evidence type="ECO:0000313" key="4">
    <source>
        <dbReference type="Proteomes" id="UP001344906"/>
    </source>
</evidence>
<dbReference type="Pfam" id="PF13490">
    <property type="entry name" value="zf-HC2"/>
    <property type="match status" value="1"/>
</dbReference>
<dbReference type="InterPro" id="IPR041916">
    <property type="entry name" value="Anti_sigma_zinc_sf"/>
</dbReference>
<keyword evidence="1" id="KW-0472">Membrane</keyword>
<feature type="transmembrane region" description="Helical" evidence="1">
    <location>
        <begin position="84"/>
        <end position="110"/>
    </location>
</feature>
<protein>
    <submittedName>
        <fullName evidence="3">Membrane protein</fullName>
    </submittedName>
</protein>
<evidence type="ECO:0000313" key="3">
    <source>
        <dbReference type="EMBL" id="GLV60825.1"/>
    </source>
</evidence>
<comment type="caution">
    <text evidence="3">The sequence shown here is derived from an EMBL/GenBank/DDBJ whole genome shotgun (WGS) entry which is preliminary data.</text>
</comment>
<reference evidence="3 4" key="1">
    <citation type="submission" date="2023-02" db="EMBL/GenBank/DDBJ databases">
        <title>Dictyobacter halimunensis sp. nov., a new member of the class Ktedonobacteria from forest soil in a geothermal area.</title>
        <authorList>
            <person name="Rachmania M.K."/>
            <person name="Ningsih F."/>
            <person name="Sakai Y."/>
            <person name="Yabe S."/>
            <person name="Yokota A."/>
            <person name="Sjamsuridzal W."/>
        </authorList>
    </citation>
    <scope>NUCLEOTIDE SEQUENCE [LARGE SCALE GENOMIC DNA]</scope>
    <source>
        <strain evidence="3 4">S3.2.2.5</strain>
    </source>
</reference>
<sequence length="257" mass="28865">MNCTEAHRFLHAYLDNELDIAQSLDIERHLETCAACRESYDGYQELRDAMKGSSLYFTAPPQLRQRVSSSQRQRDRASFMARTTLWRGLGVAAAACLIVAALAVLLSGIWRSGPTTSPGGGNALSQQVFDSHMRSLTANHLVDIRSSNPDAIKSWFHGKLNYTPYIYDISSDGYTLVGGRLDYLDRQNVAAIVYQYQGHNVNFFLWPTTQGSMPVKMDTIQSYHLANWREEGMNCWAVSNASPDALQNFARLQQSWA</sequence>
<organism evidence="3 4">
    <name type="scientific">Dictyobacter halimunensis</name>
    <dbReference type="NCBI Taxonomy" id="3026934"/>
    <lineage>
        <taxon>Bacteria</taxon>
        <taxon>Bacillati</taxon>
        <taxon>Chloroflexota</taxon>
        <taxon>Ktedonobacteria</taxon>
        <taxon>Ktedonobacterales</taxon>
        <taxon>Dictyobacteraceae</taxon>
        <taxon>Dictyobacter</taxon>
    </lineage>
</organism>
<name>A0ABQ6G4K5_9CHLR</name>